<keyword evidence="11 24" id="KW-0812">Transmembrane</keyword>
<comment type="catalytic activity">
    <reaction evidence="1">
        <text>a 1,2-diacyl-sn-glycero-3-phosphate + CTP + H(+) = a CDP-1,2-diacyl-sn-glycerol + diphosphate</text>
        <dbReference type="Rhea" id="RHEA:16229"/>
        <dbReference type="ChEBI" id="CHEBI:15378"/>
        <dbReference type="ChEBI" id="CHEBI:33019"/>
        <dbReference type="ChEBI" id="CHEBI:37563"/>
        <dbReference type="ChEBI" id="CHEBI:58332"/>
        <dbReference type="ChEBI" id="CHEBI:58608"/>
        <dbReference type="EC" id="2.7.7.41"/>
    </reaction>
</comment>
<protein>
    <recommendedName>
        <fullName evidence="7">Phosphatidate cytidylyltransferase</fullName>
        <ecNumber evidence="6">2.7.7.41</ecNumber>
    </recommendedName>
    <alternativeName>
        <fullName evidence="20">CDP-DAG synthase</fullName>
    </alternativeName>
    <alternativeName>
        <fullName evidence="22">CDP-DG synthase</fullName>
    </alternativeName>
    <alternativeName>
        <fullName evidence="18">CDP-diacylglycerol synthase</fullName>
    </alternativeName>
    <alternativeName>
        <fullName evidence="21">CDP-diglyceride pyrophosphorylase</fullName>
    </alternativeName>
    <alternativeName>
        <fullName evidence="23">CDP-diglyceride synthase</fullName>
    </alternativeName>
    <alternativeName>
        <fullName evidence="19">CTP:phosphatidate cytidylyltransferase</fullName>
    </alternativeName>
</protein>
<feature type="transmembrane region" description="Helical" evidence="24">
    <location>
        <begin position="278"/>
        <end position="298"/>
    </location>
</feature>
<keyword evidence="15 24" id="KW-0472">Membrane</keyword>
<keyword evidence="13 24" id="KW-1133">Transmembrane helix</keyword>
<evidence type="ECO:0000256" key="13">
    <source>
        <dbReference type="ARBA" id="ARBA00022989"/>
    </source>
</evidence>
<evidence type="ECO:0000256" key="9">
    <source>
        <dbReference type="ARBA" id="ARBA00022516"/>
    </source>
</evidence>
<evidence type="ECO:0000256" key="22">
    <source>
        <dbReference type="ARBA" id="ARBA00032743"/>
    </source>
</evidence>
<evidence type="ECO:0000313" key="26">
    <source>
        <dbReference type="Proteomes" id="UP000642553"/>
    </source>
</evidence>
<dbReference type="EMBL" id="CP029701">
    <property type="protein sequence ID" value="QHV63589.1"/>
    <property type="molecule type" value="Genomic_DNA"/>
</dbReference>
<feature type="transmembrane region" description="Helical" evidence="24">
    <location>
        <begin position="71"/>
        <end position="89"/>
    </location>
</feature>
<accession>A0AAE6TBI9</accession>
<evidence type="ECO:0000256" key="5">
    <source>
        <dbReference type="ARBA" id="ARBA00010185"/>
    </source>
</evidence>
<proteinExistence type="inferred from homology"/>
<reference evidence="25" key="1">
    <citation type="submission" date="2018-05" db="EMBL/GenBank/DDBJ databases">
        <title>Complete genome sequnece of Akkermansia muciniphila EB-AMDK-40.</title>
        <authorList>
            <person name="Nam Y.-D."/>
            <person name="Chung W.-H."/>
            <person name="Park Y.S."/>
            <person name="Kang J."/>
        </authorList>
    </citation>
    <scope>NUCLEOTIDE SEQUENCE</scope>
    <source>
        <strain evidence="25">EB-AMDK-40</strain>
    </source>
</reference>
<dbReference type="PANTHER" id="PTHR46382">
    <property type="entry name" value="PHOSPHATIDATE CYTIDYLYLTRANSFERASE"/>
    <property type="match status" value="1"/>
</dbReference>
<evidence type="ECO:0000256" key="18">
    <source>
        <dbReference type="ARBA" id="ARBA00029893"/>
    </source>
</evidence>
<evidence type="ECO:0000256" key="8">
    <source>
        <dbReference type="ARBA" id="ARBA00022475"/>
    </source>
</evidence>
<evidence type="ECO:0000256" key="20">
    <source>
        <dbReference type="ARBA" id="ARBA00032253"/>
    </source>
</evidence>
<dbReference type="GO" id="GO:0016024">
    <property type="term" value="P:CDP-diacylglycerol biosynthetic process"/>
    <property type="evidence" value="ECO:0007669"/>
    <property type="project" value="TreeGrafter"/>
</dbReference>
<evidence type="ECO:0000313" key="25">
    <source>
        <dbReference type="EMBL" id="QHV63589.1"/>
    </source>
</evidence>
<organism evidence="25 26">
    <name type="scientific">Akkermansia massiliensis</name>
    <dbReference type="NCBI Taxonomy" id="2927224"/>
    <lineage>
        <taxon>Bacteria</taxon>
        <taxon>Pseudomonadati</taxon>
        <taxon>Verrucomicrobiota</taxon>
        <taxon>Verrucomicrobiia</taxon>
        <taxon>Verrucomicrobiales</taxon>
        <taxon>Akkermansiaceae</taxon>
        <taxon>Akkermansia</taxon>
    </lineage>
</organism>
<keyword evidence="8" id="KW-1003">Cell membrane</keyword>
<comment type="pathway">
    <text evidence="4">Lipid metabolism.</text>
</comment>
<dbReference type="GO" id="GO:0005886">
    <property type="term" value="C:plasma membrane"/>
    <property type="evidence" value="ECO:0007669"/>
    <property type="project" value="UniProtKB-SubCell"/>
</dbReference>
<comment type="similarity">
    <text evidence="5">Belongs to the CDS family.</text>
</comment>
<keyword evidence="12" id="KW-0548">Nucleotidyltransferase</keyword>
<dbReference type="AlphaFoldDB" id="A0AAE6TBI9"/>
<gene>
    <name evidence="25" type="ORF">DMI76_09530</name>
</gene>
<name>A0AAE6TBI9_9BACT</name>
<evidence type="ECO:0000256" key="4">
    <source>
        <dbReference type="ARBA" id="ARBA00005189"/>
    </source>
</evidence>
<dbReference type="Pfam" id="PF01148">
    <property type="entry name" value="CTP_transf_1"/>
    <property type="match status" value="1"/>
</dbReference>
<evidence type="ECO:0000256" key="7">
    <source>
        <dbReference type="ARBA" id="ARBA00019373"/>
    </source>
</evidence>
<evidence type="ECO:0000256" key="24">
    <source>
        <dbReference type="SAM" id="Phobius"/>
    </source>
</evidence>
<evidence type="ECO:0000256" key="10">
    <source>
        <dbReference type="ARBA" id="ARBA00022679"/>
    </source>
</evidence>
<evidence type="ECO:0000256" key="21">
    <source>
        <dbReference type="ARBA" id="ARBA00032396"/>
    </source>
</evidence>
<dbReference type="GO" id="GO:0004605">
    <property type="term" value="F:phosphatidate cytidylyltransferase activity"/>
    <property type="evidence" value="ECO:0007669"/>
    <property type="project" value="UniProtKB-EC"/>
</dbReference>
<feature type="transmembrane region" description="Helical" evidence="24">
    <location>
        <begin position="101"/>
        <end position="121"/>
    </location>
</feature>
<comment type="pathway">
    <text evidence="3">Phospholipid metabolism; CDP-diacylglycerol biosynthesis; CDP-diacylglycerol from sn-glycerol 3-phosphate: step 3/3.</text>
</comment>
<evidence type="ECO:0000256" key="15">
    <source>
        <dbReference type="ARBA" id="ARBA00023136"/>
    </source>
</evidence>
<keyword evidence="16" id="KW-0594">Phospholipid biosynthesis</keyword>
<evidence type="ECO:0000256" key="17">
    <source>
        <dbReference type="ARBA" id="ARBA00023264"/>
    </source>
</evidence>
<feature type="transmembrane region" description="Helical" evidence="24">
    <location>
        <begin position="133"/>
        <end position="155"/>
    </location>
</feature>
<dbReference type="EC" id="2.7.7.41" evidence="6"/>
<dbReference type="Proteomes" id="UP000642553">
    <property type="component" value="Chromosome"/>
</dbReference>
<evidence type="ECO:0000256" key="19">
    <source>
        <dbReference type="ARBA" id="ARBA00031825"/>
    </source>
</evidence>
<evidence type="ECO:0000256" key="16">
    <source>
        <dbReference type="ARBA" id="ARBA00023209"/>
    </source>
</evidence>
<evidence type="ECO:0000256" key="11">
    <source>
        <dbReference type="ARBA" id="ARBA00022692"/>
    </source>
</evidence>
<keyword evidence="9" id="KW-0444">Lipid biosynthesis</keyword>
<feature type="transmembrane region" description="Helical" evidence="24">
    <location>
        <begin position="202"/>
        <end position="231"/>
    </location>
</feature>
<evidence type="ECO:0000256" key="6">
    <source>
        <dbReference type="ARBA" id="ARBA00012487"/>
    </source>
</evidence>
<keyword evidence="17" id="KW-1208">Phospholipid metabolism</keyword>
<evidence type="ECO:0000256" key="2">
    <source>
        <dbReference type="ARBA" id="ARBA00004651"/>
    </source>
</evidence>
<evidence type="ECO:0000256" key="12">
    <source>
        <dbReference type="ARBA" id="ARBA00022695"/>
    </source>
</evidence>
<feature type="transmembrane region" description="Helical" evidence="24">
    <location>
        <begin position="252"/>
        <end position="272"/>
    </location>
</feature>
<feature type="transmembrane region" description="Helical" evidence="24">
    <location>
        <begin position="175"/>
        <end position="196"/>
    </location>
</feature>
<evidence type="ECO:0000256" key="1">
    <source>
        <dbReference type="ARBA" id="ARBA00001698"/>
    </source>
</evidence>
<evidence type="ECO:0000256" key="3">
    <source>
        <dbReference type="ARBA" id="ARBA00005119"/>
    </source>
</evidence>
<comment type="subcellular location">
    <subcellularLocation>
        <location evidence="2">Cell membrane</location>
        <topology evidence="2">Multi-pass membrane protein</topology>
    </subcellularLocation>
</comment>
<evidence type="ECO:0000256" key="23">
    <source>
        <dbReference type="ARBA" id="ARBA00033406"/>
    </source>
</evidence>
<dbReference type="PANTHER" id="PTHR46382:SF1">
    <property type="entry name" value="PHOSPHATIDATE CYTIDYLYLTRANSFERASE"/>
    <property type="match status" value="1"/>
</dbReference>
<keyword evidence="14" id="KW-0443">Lipid metabolism</keyword>
<feature type="transmembrane region" description="Helical" evidence="24">
    <location>
        <begin position="45"/>
        <end position="65"/>
    </location>
</feature>
<evidence type="ECO:0000256" key="14">
    <source>
        <dbReference type="ARBA" id="ARBA00023098"/>
    </source>
</evidence>
<sequence>MFPVWPPRGGEHFRIEVTEVFCTLRVMMRTPNQDKKPSGSKMGVLLQRSFSTVVLLGLLAGALWWDRELGYYGLVCIFCILASWEWRHMLLRSRKASQPNLSFLFGAAYPVLLSWACYVTKFREIAPTENAPFLIPLPLLVALAAPVLLVVISFIREMKYPVVGSRALRSVGTTLLSFIYPGWLFAFAILALHLAYMRVGYVYPSIVMCVLWVILVTKMADIFAYVSGFLLGGRIFSRRLIPHISPKKTWEGILGSWVLTNAAAIGLVFPMFRVSVLSMPQMLVLAGCVSFIFLLSVYGDLAGSLVKRSLAIKDSGSLLPGIGGIFDLIDSPSFTVPFFWFLLACIG</sequence>
<keyword evidence="10" id="KW-0808">Transferase</keyword>